<dbReference type="Proteomes" id="UP000250140">
    <property type="component" value="Unassembled WGS sequence"/>
</dbReference>
<evidence type="ECO:0000256" key="1">
    <source>
        <dbReference type="ARBA" id="ARBA00004141"/>
    </source>
</evidence>
<dbReference type="PANTHER" id="PTHR45649:SF2">
    <property type="entry name" value="ACID PERMEASE, PUTATIVE-RELATED"/>
    <property type="match status" value="1"/>
</dbReference>
<evidence type="ECO:0000256" key="3">
    <source>
        <dbReference type="ARBA" id="ARBA00022692"/>
    </source>
</evidence>
<keyword evidence="2" id="KW-0813">Transport</keyword>
<evidence type="ECO:0000256" key="6">
    <source>
        <dbReference type="SAM" id="Phobius"/>
    </source>
</evidence>
<evidence type="ECO:0000256" key="4">
    <source>
        <dbReference type="ARBA" id="ARBA00022989"/>
    </source>
</evidence>
<name>A0A8E2JM67_9PEZI</name>
<feature type="transmembrane region" description="Helical" evidence="6">
    <location>
        <begin position="272"/>
        <end position="292"/>
    </location>
</feature>
<organism evidence="7 8">
    <name type="scientific">Glonium stellatum</name>
    <dbReference type="NCBI Taxonomy" id="574774"/>
    <lineage>
        <taxon>Eukaryota</taxon>
        <taxon>Fungi</taxon>
        <taxon>Dikarya</taxon>
        <taxon>Ascomycota</taxon>
        <taxon>Pezizomycotina</taxon>
        <taxon>Dothideomycetes</taxon>
        <taxon>Pleosporomycetidae</taxon>
        <taxon>Gloniales</taxon>
        <taxon>Gloniaceae</taxon>
        <taxon>Glonium</taxon>
    </lineage>
</organism>
<dbReference type="AlphaFoldDB" id="A0A8E2JM67"/>
<sequence>MYSTEYDKRDMNRIGRRQVLRRNFRFFSIFGYAVILGTGISTLNGGPAGAIWLFFITCIGIFFVTLSIAEMASIQYHWASEFTPRRYQKFISYIVGWLCVLGWHAGMATTTYATAQQFEALIALNVPSYVIKGWHGTLFSTAITLFAIAFNTILVRKLPVFEGIVFFLHVSGFIAFMAVLWTMSPHSNSLGTSTLTAVMSVLLLFCVVNNVTTSSRQLFAFSRDRGLPFWKWLSTVIGLISSYIVAITCMAIRQFSSKPLLPSRFSLGRPGIFINCAALAFLSVADVFLFFSAAPNPTPAVMNWSRLIYAAVVTISLLYYAFKGRHTYEGPIEYVRKDV</sequence>
<dbReference type="InterPro" id="IPR002293">
    <property type="entry name" value="AA/rel_permease1"/>
</dbReference>
<keyword evidence="3 6" id="KW-0812">Transmembrane</keyword>
<accession>A0A8E2JM67</accession>
<dbReference type="Gene3D" id="1.20.1740.10">
    <property type="entry name" value="Amino acid/polyamine transporter I"/>
    <property type="match status" value="1"/>
</dbReference>
<feature type="transmembrane region" description="Helical" evidence="6">
    <location>
        <begin position="166"/>
        <end position="184"/>
    </location>
</feature>
<dbReference type="GO" id="GO:0022857">
    <property type="term" value="F:transmembrane transporter activity"/>
    <property type="evidence" value="ECO:0007669"/>
    <property type="project" value="InterPro"/>
</dbReference>
<feature type="transmembrane region" description="Helical" evidence="6">
    <location>
        <begin position="232"/>
        <end position="252"/>
    </location>
</feature>
<evidence type="ECO:0000256" key="2">
    <source>
        <dbReference type="ARBA" id="ARBA00022448"/>
    </source>
</evidence>
<dbReference type="PANTHER" id="PTHR45649">
    <property type="entry name" value="AMINO-ACID PERMEASE BAT1"/>
    <property type="match status" value="1"/>
</dbReference>
<evidence type="ECO:0000256" key="5">
    <source>
        <dbReference type="ARBA" id="ARBA00023136"/>
    </source>
</evidence>
<keyword evidence="5 6" id="KW-0472">Membrane</keyword>
<dbReference type="OrthoDB" id="3257095at2759"/>
<evidence type="ECO:0000313" key="8">
    <source>
        <dbReference type="Proteomes" id="UP000250140"/>
    </source>
</evidence>
<keyword evidence="8" id="KW-1185">Reference proteome</keyword>
<evidence type="ECO:0008006" key="9">
    <source>
        <dbReference type="Google" id="ProtNLM"/>
    </source>
</evidence>
<feature type="transmembrane region" description="Helical" evidence="6">
    <location>
        <begin position="49"/>
        <end position="69"/>
    </location>
</feature>
<reference evidence="7 8" key="1">
    <citation type="journal article" date="2016" name="Nat. Commun.">
        <title>Ectomycorrhizal ecology is imprinted in the genome of the dominant symbiotic fungus Cenococcum geophilum.</title>
        <authorList>
            <consortium name="DOE Joint Genome Institute"/>
            <person name="Peter M."/>
            <person name="Kohler A."/>
            <person name="Ohm R.A."/>
            <person name="Kuo A."/>
            <person name="Krutzmann J."/>
            <person name="Morin E."/>
            <person name="Arend M."/>
            <person name="Barry K.W."/>
            <person name="Binder M."/>
            <person name="Choi C."/>
            <person name="Clum A."/>
            <person name="Copeland A."/>
            <person name="Grisel N."/>
            <person name="Haridas S."/>
            <person name="Kipfer T."/>
            <person name="LaButti K."/>
            <person name="Lindquist E."/>
            <person name="Lipzen A."/>
            <person name="Maire R."/>
            <person name="Meier B."/>
            <person name="Mihaltcheva S."/>
            <person name="Molinier V."/>
            <person name="Murat C."/>
            <person name="Poggeler S."/>
            <person name="Quandt C.A."/>
            <person name="Sperisen C."/>
            <person name="Tritt A."/>
            <person name="Tisserant E."/>
            <person name="Crous P.W."/>
            <person name="Henrissat B."/>
            <person name="Nehls U."/>
            <person name="Egli S."/>
            <person name="Spatafora J.W."/>
            <person name="Grigoriev I.V."/>
            <person name="Martin F.M."/>
        </authorList>
    </citation>
    <scope>NUCLEOTIDE SEQUENCE [LARGE SCALE GENOMIC DNA]</scope>
    <source>
        <strain evidence="7 8">CBS 207.34</strain>
    </source>
</reference>
<dbReference type="EMBL" id="KV750981">
    <property type="protein sequence ID" value="OCL02253.1"/>
    <property type="molecule type" value="Genomic_DNA"/>
</dbReference>
<feature type="transmembrane region" description="Helical" evidence="6">
    <location>
        <begin position="23"/>
        <end position="43"/>
    </location>
</feature>
<comment type="subcellular location">
    <subcellularLocation>
        <location evidence="1">Membrane</location>
        <topology evidence="1">Multi-pass membrane protein</topology>
    </subcellularLocation>
</comment>
<feature type="transmembrane region" description="Helical" evidence="6">
    <location>
        <begin position="133"/>
        <end position="154"/>
    </location>
</feature>
<proteinExistence type="predicted"/>
<keyword evidence="4 6" id="KW-1133">Transmembrane helix</keyword>
<feature type="transmembrane region" description="Helical" evidence="6">
    <location>
        <begin position="90"/>
        <end position="113"/>
    </location>
</feature>
<dbReference type="GO" id="GO:0016020">
    <property type="term" value="C:membrane"/>
    <property type="evidence" value="ECO:0007669"/>
    <property type="project" value="UniProtKB-SubCell"/>
</dbReference>
<protein>
    <recommendedName>
        <fullName evidence="9">Amino acid permease</fullName>
    </recommendedName>
</protein>
<gene>
    <name evidence="7" type="ORF">AOQ84DRAFT_401335</name>
</gene>
<evidence type="ECO:0000313" key="7">
    <source>
        <dbReference type="EMBL" id="OCL02253.1"/>
    </source>
</evidence>
<feature type="transmembrane region" description="Helical" evidence="6">
    <location>
        <begin position="304"/>
        <end position="322"/>
    </location>
</feature>
<dbReference type="Pfam" id="PF13520">
    <property type="entry name" value="AA_permease_2"/>
    <property type="match status" value="1"/>
</dbReference>
<feature type="transmembrane region" description="Helical" evidence="6">
    <location>
        <begin position="190"/>
        <end position="211"/>
    </location>
</feature>